<comment type="caution">
    <text evidence="6">The sequence shown here is derived from an EMBL/GenBank/DDBJ whole genome shotgun (WGS) entry which is preliminary data.</text>
</comment>
<dbReference type="InterPro" id="IPR036188">
    <property type="entry name" value="FAD/NAD-bd_sf"/>
</dbReference>
<keyword evidence="1" id="KW-0004">4Fe-4S</keyword>
<dbReference type="SUPFAM" id="SSF51905">
    <property type="entry name" value="FAD/NAD(P)-binding domain"/>
    <property type="match status" value="1"/>
</dbReference>
<keyword evidence="7" id="KW-1185">Reference proteome</keyword>
<sequence>MLAICDTFPKKGLMVLATSRFIPSLPARYIACMTLALSVIVGLSPISCAKGSSSDLVIYGGTPAGVAAALQGARMGKSVTLIEPGGRLGGMTAGGLGWVDVGDPSTIGGIAREYFHRVWQHYQKDDSWKWEPRRSMPGQHGKLAEGDETMWIVEPGVAESLFEQLAADPHITIVRSERLNRTAGVHKGNQTISSITMESGRTFDGRMFIDASYEGDLLAAAGVSYIVGREPNSRYQETNNGVRSLLSPAKFPEGIDPYRIKGDPASGLLPRVEPDHGLPPGEGDRGVQAYNFRMCLTDVPENRVAIEKPADYDESQYELLLRALEIGTKRFITLDLLPNRKTDSNNLGYVSTDFIGMSAAYPEADYATREKIIKAHEQYQRGFMWTLQNHPRVPQEIRDFYAPWGLARDEFNRTGNWPHQLYIREARRMVADYVVTENTALGKDPVSDPVGLGSYAMDSHAIRHTISPKGFVKNEGGMFVQLPGPYGISYRAIIPKEEECRNLLVPVCASATHAAYGSMRMEPVFMVLGQSAATAACLAMDRGSSLQSLPYTELREKLLADHQILDWPSPMSATH</sequence>
<protein>
    <submittedName>
        <fullName evidence="6">FAD dependent oxidoreductase</fullName>
    </submittedName>
</protein>
<dbReference type="InParanoid" id="A0A146G613"/>
<evidence type="ECO:0000256" key="3">
    <source>
        <dbReference type="ARBA" id="ARBA00023002"/>
    </source>
</evidence>
<dbReference type="Pfam" id="PF12831">
    <property type="entry name" value="FAD_oxidored"/>
    <property type="match status" value="1"/>
</dbReference>
<dbReference type="Gene3D" id="3.50.50.60">
    <property type="entry name" value="FAD/NAD(P)-binding domain"/>
    <property type="match status" value="1"/>
</dbReference>
<dbReference type="Proteomes" id="UP000076023">
    <property type="component" value="Unassembled WGS sequence"/>
</dbReference>
<dbReference type="PRINTS" id="PR00368">
    <property type="entry name" value="FADPNR"/>
</dbReference>
<keyword evidence="5" id="KW-0411">Iron-sulfur</keyword>
<dbReference type="EMBL" id="BDCO01000002">
    <property type="protein sequence ID" value="GAT33030.1"/>
    <property type="molecule type" value="Genomic_DNA"/>
</dbReference>
<name>A0A146G613_TERSA</name>
<evidence type="ECO:0000256" key="1">
    <source>
        <dbReference type="ARBA" id="ARBA00022485"/>
    </source>
</evidence>
<evidence type="ECO:0000256" key="5">
    <source>
        <dbReference type="ARBA" id="ARBA00023014"/>
    </source>
</evidence>
<keyword evidence="2" id="KW-0479">Metal-binding</keyword>
<keyword evidence="3" id="KW-0560">Oxidoreductase</keyword>
<evidence type="ECO:0000313" key="6">
    <source>
        <dbReference type="EMBL" id="GAT33030.1"/>
    </source>
</evidence>
<dbReference type="GO" id="GO:0051539">
    <property type="term" value="F:4 iron, 4 sulfur cluster binding"/>
    <property type="evidence" value="ECO:0007669"/>
    <property type="project" value="UniProtKB-KW"/>
</dbReference>
<reference evidence="7" key="1">
    <citation type="journal article" date="2017" name="Genome Announc.">
        <title>Draft Genome Sequence of Terrimicrobium sacchariphilum NM-5T, a Facultative Anaerobic Soil Bacterium of the Class Spartobacteria.</title>
        <authorList>
            <person name="Qiu Y.L."/>
            <person name="Tourlousse D.M."/>
            <person name="Matsuura N."/>
            <person name="Ohashi A."/>
            <person name="Sekiguchi Y."/>
        </authorList>
    </citation>
    <scope>NUCLEOTIDE SEQUENCE [LARGE SCALE GENOMIC DNA]</scope>
    <source>
        <strain evidence="7">NM-5</strain>
    </source>
</reference>
<dbReference type="GO" id="GO:0016491">
    <property type="term" value="F:oxidoreductase activity"/>
    <property type="evidence" value="ECO:0007669"/>
    <property type="project" value="UniProtKB-KW"/>
</dbReference>
<evidence type="ECO:0000256" key="2">
    <source>
        <dbReference type="ARBA" id="ARBA00022723"/>
    </source>
</evidence>
<evidence type="ECO:0000256" key="4">
    <source>
        <dbReference type="ARBA" id="ARBA00023004"/>
    </source>
</evidence>
<keyword evidence="4" id="KW-0408">Iron</keyword>
<organism evidence="6 7">
    <name type="scientific">Terrimicrobium sacchariphilum</name>
    <dbReference type="NCBI Taxonomy" id="690879"/>
    <lineage>
        <taxon>Bacteria</taxon>
        <taxon>Pseudomonadati</taxon>
        <taxon>Verrucomicrobiota</taxon>
        <taxon>Terrimicrobiia</taxon>
        <taxon>Terrimicrobiales</taxon>
        <taxon>Terrimicrobiaceae</taxon>
        <taxon>Terrimicrobium</taxon>
    </lineage>
</organism>
<dbReference type="AlphaFoldDB" id="A0A146G613"/>
<dbReference type="STRING" id="690879.TSACC_21435"/>
<dbReference type="InterPro" id="IPR039650">
    <property type="entry name" value="HdrA-like"/>
</dbReference>
<dbReference type="PANTHER" id="PTHR43498:SF1">
    <property type="entry name" value="COB--COM HETERODISULFIDE REDUCTASE IRON-SULFUR SUBUNIT A"/>
    <property type="match status" value="1"/>
</dbReference>
<evidence type="ECO:0000313" key="7">
    <source>
        <dbReference type="Proteomes" id="UP000076023"/>
    </source>
</evidence>
<proteinExistence type="predicted"/>
<gene>
    <name evidence="6" type="ORF">TSACC_21435</name>
</gene>
<accession>A0A146G613</accession>
<dbReference type="PANTHER" id="PTHR43498">
    <property type="entry name" value="FERREDOXIN:COB-COM HETERODISULFIDE REDUCTASE SUBUNIT A"/>
    <property type="match status" value="1"/>
</dbReference>
<dbReference type="GO" id="GO:0046872">
    <property type="term" value="F:metal ion binding"/>
    <property type="evidence" value="ECO:0007669"/>
    <property type="project" value="UniProtKB-KW"/>
</dbReference>